<keyword evidence="3" id="KW-1185">Reference proteome</keyword>
<feature type="transmembrane region" description="Helical" evidence="1">
    <location>
        <begin position="58"/>
        <end position="80"/>
    </location>
</feature>
<keyword evidence="1" id="KW-1133">Transmembrane helix</keyword>
<dbReference type="Pfam" id="PF06299">
    <property type="entry name" value="DUF1045"/>
    <property type="match status" value="1"/>
</dbReference>
<evidence type="ECO:0000256" key="1">
    <source>
        <dbReference type="SAM" id="Phobius"/>
    </source>
</evidence>
<dbReference type="InterPro" id="IPR009389">
    <property type="entry name" value="DUF1045"/>
</dbReference>
<evidence type="ECO:0000313" key="3">
    <source>
        <dbReference type="Proteomes" id="UP001431209"/>
    </source>
</evidence>
<dbReference type="SUPFAM" id="SSF55144">
    <property type="entry name" value="LigT-like"/>
    <property type="match status" value="1"/>
</dbReference>
<name>A0AAW2YHD2_9EUKA</name>
<dbReference type="EMBL" id="JAOPGA020000078">
    <property type="protein sequence ID" value="KAL0476658.1"/>
    <property type="molecule type" value="Genomic_DNA"/>
</dbReference>
<gene>
    <name evidence="2" type="ORF">AKO1_006205</name>
</gene>
<comment type="caution">
    <text evidence="2">The sequence shown here is derived from an EMBL/GenBank/DDBJ whole genome shotgun (WGS) entry which is preliminary data.</text>
</comment>
<organism evidence="2 3">
    <name type="scientific">Acrasis kona</name>
    <dbReference type="NCBI Taxonomy" id="1008807"/>
    <lineage>
        <taxon>Eukaryota</taxon>
        <taxon>Discoba</taxon>
        <taxon>Heterolobosea</taxon>
        <taxon>Tetramitia</taxon>
        <taxon>Eutetramitia</taxon>
        <taxon>Acrasidae</taxon>
        <taxon>Acrasis</taxon>
    </lineage>
</organism>
<dbReference type="AlphaFoldDB" id="A0AAW2YHD2"/>
<dbReference type="Proteomes" id="UP001431209">
    <property type="component" value="Unassembled WGS sequence"/>
</dbReference>
<sequence length="307" mass="34925">MSTNVLGASRDADYGSNIIYDDGSGYQNVEVSVETPPPNTNYVDVKQKKKDVEPLWRSMIKVFLILVLFLAFVGVVVLIVELIEADHNKQVFTLNIHIKLGQSCADEAIRINRLITSYDPQQQIDLVATSEPHLTMYLTTFYIRHEKDIYKSLNQTLSNYKYDCLLQTNPRLNPPTLTNTYALWDTNNPSCLQELSDRIVNATYPYIDERAKMQAPSWIDELPEPIKSLKKKMIKDFGSPNVFSQFQPHITVAHDDIDRDVMNTVLKGSVSATNNCTIQIRQVSVGSVGNYGTVMRGKDKWSFLFDF</sequence>
<keyword evidence="1" id="KW-0812">Transmembrane</keyword>
<protein>
    <submittedName>
        <fullName evidence="2">Uncharacterized protein</fullName>
    </submittedName>
</protein>
<keyword evidence="1" id="KW-0472">Membrane</keyword>
<reference evidence="2 3" key="1">
    <citation type="submission" date="2024-03" db="EMBL/GenBank/DDBJ databases">
        <title>The Acrasis kona genome and developmental transcriptomes reveal deep origins of eukaryotic multicellular pathways.</title>
        <authorList>
            <person name="Sheikh S."/>
            <person name="Fu C.-J."/>
            <person name="Brown M.W."/>
            <person name="Baldauf S.L."/>
        </authorList>
    </citation>
    <scope>NUCLEOTIDE SEQUENCE [LARGE SCALE GENOMIC DNA]</scope>
    <source>
        <strain evidence="2 3">ATCC MYA-3509</strain>
    </source>
</reference>
<proteinExistence type="predicted"/>
<accession>A0AAW2YHD2</accession>
<evidence type="ECO:0000313" key="2">
    <source>
        <dbReference type="EMBL" id="KAL0476658.1"/>
    </source>
</evidence>
<dbReference type="InterPro" id="IPR009097">
    <property type="entry name" value="Cyclic_Pdiesterase"/>
</dbReference>